<proteinExistence type="predicted"/>
<name>A0ABV0NQH4_9TELE</name>
<feature type="compositionally biased region" description="Basic and acidic residues" evidence="1">
    <location>
        <begin position="103"/>
        <end position="112"/>
    </location>
</feature>
<keyword evidence="3" id="KW-1185">Reference proteome</keyword>
<protein>
    <submittedName>
        <fullName evidence="2">Uncharacterized protein</fullName>
    </submittedName>
</protein>
<accession>A0ABV0NQH4</accession>
<organism evidence="2 3">
    <name type="scientific">Goodea atripinnis</name>
    <dbReference type="NCBI Taxonomy" id="208336"/>
    <lineage>
        <taxon>Eukaryota</taxon>
        <taxon>Metazoa</taxon>
        <taxon>Chordata</taxon>
        <taxon>Craniata</taxon>
        <taxon>Vertebrata</taxon>
        <taxon>Euteleostomi</taxon>
        <taxon>Actinopterygii</taxon>
        <taxon>Neopterygii</taxon>
        <taxon>Teleostei</taxon>
        <taxon>Neoteleostei</taxon>
        <taxon>Acanthomorphata</taxon>
        <taxon>Ovalentaria</taxon>
        <taxon>Atherinomorphae</taxon>
        <taxon>Cyprinodontiformes</taxon>
        <taxon>Goodeidae</taxon>
        <taxon>Goodea</taxon>
    </lineage>
</organism>
<reference evidence="2 3" key="1">
    <citation type="submission" date="2021-06" db="EMBL/GenBank/DDBJ databases">
        <authorList>
            <person name="Palmer J.M."/>
        </authorList>
    </citation>
    <scope>NUCLEOTIDE SEQUENCE [LARGE SCALE GENOMIC DNA]</scope>
    <source>
        <strain evidence="2 3">GA_2019</strain>
        <tissue evidence="2">Muscle</tissue>
    </source>
</reference>
<evidence type="ECO:0000256" key="1">
    <source>
        <dbReference type="SAM" id="MobiDB-lite"/>
    </source>
</evidence>
<dbReference type="EMBL" id="JAHRIO010044670">
    <property type="protein sequence ID" value="MEQ2173261.1"/>
    <property type="molecule type" value="Genomic_DNA"/>
</dbReference>
<sequence length="112" mass="12544">LLPAITQHPQVDAGKRKRSIQFTIHQSADSKPDSKPPEFQPSPGVPEIKLGLPPDRLPSRGSSTRLGRPPRRQPPNKHLRGSSWSRRQPLDRLLRESSTLHSRPPDRCSEGP</sequence>
<evidence type="ECO:0000313" key="2">
    <source>
        <dbReference type="EMBL" id="MEQ2173261.1"/>
    </source>
</evidence>
<dbReference type="Proteomes" id="UP001476798">
    <property type="component" value="Unassembled WGS sequence"/>
</dbReference>
<evidence type="ECO:0000313" key="3">
    <source>
        <dbReference type="Proteomes" id="UP001476798"/>
    </source>
</evidence>
<comment type="caution">
    <text evidence="2">The sequence shown here is derived from an EMBL/GenBank/DDBJ whole genome shotgun (WGS) entry which is preliminary data.</text>
</comment>
<feature type="non-terminal residue" evidence="2">
    <location>
        <position position="1"/>
    </location>
</feature>
<feature type="compositionally biased region" description="Basic residues" evidence="1">
    <location>
        <begin position="68"/>
        <end position="80"/>
    </location>
</feature>
<feature type="region of interest" description="Disordered" evidence="1">
    <location>
        <begin position="25"/>
        <end position="112"/>
    </location>
</feature>
<gene>
    <name evidence="2" type="ORF">GOODEAATRI_030185</name>
</gene>